<evidence type="ECO:0000256" key="2">
    <source>
        <dbReference type="ARBA" id="ARBA00023136"/>
    </source>
</evidence>
<dbReference type="Gene3D" id="2.60.120.260">
    <property type="entry name" value="Galactose-binding domain-like"/>
    <property type="match status" value="1"/>
</dbReference>
<keyword evidence="7" id="KW-1185">Reference proteome</keyword>
<reference evidence="6 7" key="1">
    <citation type="journal article" date="2012" name="Stand. Genomic Sci.">
        <title>Complete genome sequencing and analysis of Saprospira grandis str. Lewin, a predatory marine bacterium.</title>
        <authorList>
            <person name="Saw J.H."/>
            <person name="Yuryev A."/>
            <person name="Kanbe M."/>
            <person name="Hou S."/>
            <person name="Young A.G."/>
            <person name="Aizawa S."/>
            <person name="Alam M."/>
        </authorList>
    </citation>
    <scope>NUCLEOTIDE SEQUENCE [LARGE SCALE GENOMIC DNA]</scope>
    <source>
        <strain evidence="6 7">Lewin</strain>
    </source>
</reference>
<sequence length="341" mass="39138">MKKFIPLLYLIPCFLQAQGLELIPNPSFENYRQAEPLGYGGPQNFRTDLAAWQSPNLASPDLWLRSKKKLKKLKFALSELSYIDLPQSGNNMLGLKIYDENSEEREYVQIQLQQALKKGERYRFSFWVCKKKSAAYYSHGLGLAFSDSLFVQQQHGKLEGISPQFVFEEVMQAENWQLYSQEFIADHSAQTLIIGYFASQNKLERLPPFPGEKAMAYYLIDDVSLRSLSDSSRPEIILSPIAFDYKKASLRPHSKKELQKLILLLQKWPELKLNIAGHTDTEGSEASNLRLSQERAKAVYDYLIQEGITKDRLSYKGFGESQAVKGKSAQENRRVVFSWVN</sequence>
<name>H6L607_SAPGL</name>
<dbReference type="Pfam" id="PF00691">
    <property type="entry name" value="OmpA"/>
    <property type="match status" value="1"/>
</dbReference>
<comment type="subcellular location">
    <subcellularLocation>
        <location evidence="1">Cell outer membrane</location>
    </subcellularLocation>
</comment>
<dbReference type="InterPro" id="IPR050330">
    <property type="entry name" value="Bact_OuterMem_StrucFunc"/>
</dbReference>
<dbReference type="RefSeq" id="WP_015694152.1">
    <property type="nucleotide sequence ID" value="NC_016940.1"/>
</dbReference>
<proteinExistence type="predicted"/>
<organism evidence="6 7">
    <name type="scientific">Saprospira grandis (strain Lewin)</name>
    <dbReference type="NCBI Taxonomy" id="984262"/>
    <lineage>
        <taxon>Bacteria</taxon>
        <taxon>Pseudomonadati</taxon>
        <taxon>Bacteroidota</taxon>
        <taxon>Saprospiria</taxon>
        <taxon>Saprospirales</taxon>
        <taxon>Saprospiraceae</taxon>
        <taxon>Saprospira</taxon>
    </lineage>
</organism>
<accession>H6L607</accession>
<gene>
    <name evidence="6" type="ordered locus">SGRA_3851</name>
</gene>
<evidence type="ECO:0000313" key="6">
    <source>
        <dbReference type="EMBL" id="AFC26567.1"/>
    </source>
</evidence>
<dbReference type="InterPro" id="IPR036737">
    <property type="entry name" value="OmpA-like_sf"/>
</dbReference>
<dbReference type="InterPro" id="IPR006664">
    <property type="entry name" value="OMP_bac"/>
</dbReference>
<keyword evidence="2 4" id="KW-0472">Membrane</keyword>
<evidence type="ECO:0000256" key="3">
    <source>
        <dbReference type="ARBA" id="ARBA00023237"/>
    </source>
</evidence>
<dbReference type="SUPFAM" id="SSF103088">
    <property type="entry name" value="OmpA-like"/>
    <property type="match status" value="1"/>
</dbReference>
<dbReference type="Proteomes" id="UP000007519">
    <property type="component" value="Chromosome"/>
</dbReference>
<dbReference type="KEGG" id="sgn:SGRA_3851"/>
<dbReference type="eggNOG" id="COG2885">
    <property type="taxonomic scope" value="Bacteria"/>
</dbReference>
<dbReference type="InterPro" id="IPR006665">
    <property type="entry name" value="OmpA-like"/>
</dbReference>
<keyword evidence="3" id="KW-0998">Cell outer membrane</keyword>
<dbReference type="EMBL" id="CP002831">
    <property type="protein sequence ID" value="AFC26567.1"/>
    <property type="molecule type" value="Genomic_DNA"/>
</dbReference>
<evidence type="ECO:0000256" key="1">
    <source>
        <dbReference type="ARBA" id="ARBA00004442"/>
    </source>
</evidence>
<dbReference type="STRING" id="984262.SGRA_3851"/>
<evidence type="ECO:0000259" key="5">
    <source>
        <dbReference type="PROSITE" id="PS51123"/>
    </source>
</evidence>
<evidence type="ECO:0000256" key="4">
    <source>
        <dbReference type="PROSITE-ProRule" id="PRU00473"/>
    </source>
</evidence>
<dbReference type="GO" id="GO:0009279">
    <property type="term" value="C:cell outer membrane"/>
    <property type="evidence" value="ECO:0007669"/>
    <property type="project" value="UniProtKB-SubCell"/>
</dbReference>
<evidence type="ECO:0000313" key="7">
    <source>
        <dbReference type="Proteomes" id="UP000007519"/>
    </source>
</evidence>
<dbReference type="PRINTS" id="PR01021">
    <property type="entry name" value="OMPADOMAIN"/>
</dbReference>
<protein>
    <submittedName>
        <fullName evidence="6">OmpA/MotB domain protein</fullName>
    </submittedName>
</protein>
<feature type="domain" description="OmpA-like" evidence="5">
    <location>
        <begin position="230"/>
        <end position="341"/>
    </location>
</feature>
<dbReference type="Gene3D" id="3.30.1330.60">
    <property type="entry name" value="OmpA-like domain"/>
    <property type="match status" value="1"/>
</dbReference>
<dbReference type="AlphaFoldDB" id="H6L607"/>
<dbReference type="PANTHER" id="PTHR30329:SF21">
    <property type="entry name" value="LIPOPROTEIN YIAD-RELATED"/>
    <property type="match status" value="1"/>
</dbReference>
<dbReference type="HOGENOM" id="CLU_060524_0_0_10"/>
<dbReference type="OrthoDB" id="1491125at2"/>
<dbReference type="CDD" id="cd07185">
    <property type="entry name" value="OmpA_C-like"/>
    <property type="match status" value="1"/>
</dbReference>
<dbReference type="PROSITE" id="PS51123">
    <property type="entry name" value="OMPA_2"/>
    <property type="match status" value="1"/>
</dbReference>
<dbReference type="PANTHER" id="PTHR30329">
    <property type="entry name" value="STATOR ELEMENT OF FLAGELLAR MOTOR COMPLEX"/>
    <property type="match status" value="1"/>
</dbReference>